<sequence>MVVSFFHALPPVKPTTTSLTSRTTDRFTHSISEKTPCGPLKQSSFDLSAVYRQAQLLSDVIFSMFDVPPSIYESSSAITDPLARREKTTRNLASPPSLPRPKSSVAEPIHTPPPPPPAAAQKQPAWTRTHAYVRDTRVNSDGFRILSAEHSMMQRSKITRPLRNRRCLDKREDNFIFGRRSSLRTALIPEEE</sequence>
<dbReference type="InParanoid" id="A0A1X2HCY3"/>
<evidence type="ECO:0000256" key="1">
    <source>
        <dbReference type="SAM" id="MobiDB-lite"/>
    </source>
</evidence>
<keyword evidence="3" id="KW-1185">Reference proteome</keyword>
<comment type="caution">
    <text evidence="2">The sequence shown here is derived from an EMBL/GenBank/DDBJ whole genome shotgun (WGS) entry which is preliminary data.</text>
</comment>
<dbReference type="EMBL" id="MCGN01000005">
    <property type="protein sequence ID" value="ORY96647.1"/>
    <property type="molecule type" value="Genomic_DNA"/>
</dbReference>
<protein>
    <submittedName>
        <fullName evidence="2">Uncharacterized protein</fullName>
    </submittedName>
</protein>
<dbReference type="AlphaFoldDB" id="A0A1X2HCY3"/>
<organism evidence="2 3">
    <name type="scientific">Syncephalastrum racemosum</name>
    <name type="common">Filamentous fungus</name>
    <dbReference type="NCBI Taxonomy" id="13706"/>
    <lineage>
        <taxon>Eukaryota</taxon>
        <taxon>Fungi</taxon>
        <taxon>Fungi incertae sedis</taxon>
        <taxon>Mucoromycota</taxon>
        <taxon>Mucoromycotina</taxon>
        <taxon>Mucoromycetes</taxon>
        <taxon>Mucorales</taxon>
        <taxon>Syncephalastraceae</taxon>
        <taxon>Syncephalastrum</taxon>
    </lineage>
</organism>
<proteinExistence type="predicted"/>
<dbReference type="OrthoDB" id="2215011at2759"/>
<gene>
    <name evidence="2" type="ORF">BCR43DRAFT_492037</name>
</gene>
<evidence type="ECO:0000313" key="3">
    <source>
        <dbReference type="Proteomes" id="UP000242180"/>
    </source>
</evidence>
<feature type="region of interest" description="Disordered" evidence="1">
    <location>
        <begin position="81"/>
        <end position="126"/>
    </location>
</feature>
<name>A0A1X2HCY3_SYNRA</name>
<evidence type="ECO:0000313" key="2">
    <source>
        <dbReference type="EMBL" id="ORY96647.1"/>
    </source>
</evidence>
<accession>A0A1X2HCY3</accession>
<dbReference type="Proteomes" id="UP000242180">
    <property type="component" value="Unassembled WGS sequence"/>
</dbReference>
<reference evidence="2 3" key="1">
    <citation type="submission" date="2016-07" db="EMBL/GenBank/DDBJ databases">
        <title>Pervasive Adenine N6-methylation of Active Genes in Fungi.</title>
        <authorList>
            <consortium name="DOE Joint Genome Institute"/>
            <person name="Mondo S.J."/>
            <person name="Dannebaum R.O."/>
            <person name="Kuo R.C."/>
            <person name="Labutti K."/>
            <person name="Haridas S."/>
            <person name="Kuo A."/>
            <person name="Salamov A."/>
            <person name="Ahrendt S.R."/>
            <person name="Lipzen A."/>
            <person name="Sullivan W."/>
            <person name="Andreopoulos W.B."/>
            <person name="Clum A."/>
            <person name="Lindquist E."/>
            <person name="Daum C."/>
            <person name="Ramamoorthy G.K."/>
            <person name="Gryganskyi A."/>
            <person name="Culley D."/>
            <person name="Magnuson J.K."/>
            <person name="James T.Y."/>
            <person name="O'Malley M.A."/>
            <person name="Stajich J.E."/>
            <person name="Spatafora J.W."/>
            <person name="Visel A."/>
            <person name="Grigoriev I.V."/>
        </authorList>
    </citation>
    <scope>NUCLEOTIDE SEQUENCE [LARGE SCALE GENOMIC DNA]</scope>
    <source>
        <strain evidence="2 3">NRRL 2496</strain>
    </source>
</reference>